<comment type="caution">
    <text evidence="1">The sequence shown here is derived from an EMBL/GenBank/DDBJ whole genome shotgun (WGS) entry which is preliminary data.</text>
</comment>
<gene>
    <name evidence="1" type="ORF">ACN38_g3268</name>
</gene>
<sequence>MREWVNSYKVQFWMYCLVFPQSTAHFEVNIRVCTCQEMVMARGQAVHKPTDMESGGRTLVPCAIYDILLWATMKGENVSISLLHIFPKKKDVCLGQTDHVSLLDISPAQHILPTNVF</sequence>
<dbReference type="EMBL" id="LHQQ01000038">
    <property type="protein sequence ID" value="KOS45805.1"/>
    <property type="molecule type" value="Genomic_DNA"/>
</dbReference>
<evidence type="ECO:0000313" key="1">
    <source>
        <dbReference type="EMBL" id="KOS45805.1"/>
    </source>
</evidence>
<protein>
    <submittedName>
        <fullName evidence="1">Uncharacterized protein</fullName>
    </submittedName>
</protein>
<organism evidence="1 2">
    <name type="scientific">Penicillium nordicum</name>
    <dbReference type="NCBI Taxonomy" id="229535"/>
    <lineage>
        <taxon>Eukaryota</taxon>
        <taxon>Fungi</taxon>
        <taxon>Dikarya</taxon>
        <taxon>Ascomycota</taxon>
        <taxon>Pezizomycotina</taxon>
        <taxon>Eurotiomycetes</taxon>
        <taxon>Eurotiomycetidae</taxon>
        <taxon>Eurotiales</taxon>
        <taxon>Aspergillaceae</taxon>
        <taxon>Penicillium</taxon>
    </lineage>
</organism>
<reference evidence="1 2" key="1">
    <citation type="submission" date="2015-08" db="EMBL/GenBank/DDBJ databases">
        <title>Genome sequencing of Penicillium nordicum.</title>
        <authorList>
            <person name="Nguyen H.D."/>
            <person name="Seifert K.A."/>
        </authorList>
    </citation>
    <scope>NUCLEOTIDE SEQUENCE [LARGE SCALE GENOMIC DNA]</scope>
    <source>
        <strain evidence="1 2">DAOMC 185683</strain>
    </source>
</reference>
<name>A0A0M9WI68_9EURO</name>
<keyword evidence="2" id="KW-1185">Reference proteome</keyword>
<dbReference type="Proteomes" id="UP000037696">
    <property type="component" value="Unassembled WGS sequence"/>
</dbReference>
<accession>A0A0M9WI68</accession>
<proteinExistence type="predicted"/>
<evidence type="ECO:0000313" key="2">
    <source>
        <dbReference type="Proteomes" id="UP000037696"/>
    </source>
</evidence>
<dbReference type="AlphaFoldDB" id="A0A0M9WI68"/>